<dbReference type="PANTHER" id="PTHR42535:SF2">
    <property type="entry name" value="CHROMOSOME UNDETERMINED SCAFFOLD_146, WHOLE GENOME SHOTGUN SEQUENCE"/>
    <property type="match status" value="1"/>
</dbReference>
<dbReference type="OrthoDB" id="950827at2"/>
<proteinExistence type="predicted"/>
<dbReference type="Gene3D" id="2.60.40.10">
    <property type="entry name" value="Immunoglobulins"/>
    <property type="match status" value="1"/>
</dbReference>
<evidence type="ECO:0000313" key="2">
    <source>
        <dbReference type="Proteomes" id="UP000256980"/>
    </source>
</evidence>
<dbReference type="PANTHER" id="PTHR42535">
    <property type="entry name" value="OOKINETE PROTEIN, PUTATIVE-RELATED"/>
    <property type="match status" value="1"/>
</dbReference>
<dbReference type="RefSeq" id="WP_115815449.1">
    <property type="nucleotide sequence ID" value="NZ_QRDV01000001.1"/>
</dbReference>
<sequence length="573" mass="62331">MKNTLIKLFGIFMMLFIASCDDGLDPITQIDPGSDAGAPVVEIIYPSEGDEITGLELVVPIDISFKVEDDIEVVSITVSIDGTQIATFDSSNDTFLDYRIVERVYTYDSLTAGEHTVTVTGTDLEGNTASTTVNFSKAPPYEAIFSGEVFYMPFNGTYTELLSITDATEIGTPDFAGEAFDGSNAFKATEDSYLTFPIEDLMLGSNMSGAFWYKVNGSPDRSGILTVGDDADDRLQGFRLFREGSATEQRIKLNVGTGDGESWNDGGVIDVTAGEWVHIAFTIAPTETIIYLNGIAVNTATPSGAIDWTGCTELTIGAGGETFSYWNHLSDDSFMDELRLFNTTMSQSEILNIINVTNPYEPIYDGETFYMPFDGTYTELVSLDEPTVVGTPTYAGDSHDGSNAFMGATDSYLTYPIDGLFGADAFSATFWYKVNSTPDRAGILIVGDDVDDRFQGFRLFREGTETEQRIKVNVGVGDGESWNDGGLIDVTAEEWVHIALTVSATESKIYFNGVEQLSSTLTSSIDWSGCSELNIGAGGPTFSYWNHLSDLSMLDELRLYNKALSAAEIQSML</sequence>
<dbReference type="InterPro" id="IPR013783">
    <property type="entry name" value="Ig-like_fold"/>
</dbReference>
<evidence type="ECO:0000313" key="1">
    <source>
        <dbReference type="EMBL" id="RED46303.1"/>
    </source>
</evidence>
<accession>A0A3D9H9Y6</accession>
<dbReference type="SUPFAM" id="SSF49899">
    <property type="entry name" value="Concanavalin A-like lectins/glucanases"/>
    <property type="match status" value="2"/>
</dbReference>
<gene>
    <name evidence="1" type="ORF">DFQ10_10171</name>
</gene>
<dbReference type="EMBL" id="QRDV01000001">
    <property type="protein sequence ID" value="RED46303.1"/>
    <property type="molecule type" value="Genomic_DNA"/>
</dbReference>
<dbReference type="Gene3D" id="2.60.120.200">
    <property type="match status" value="2"/>
</dbReference>
<dbReference type="Pfam" id="PF13385">
    <property type="entry name" value="Laminin_G_3"/>
    <property type="match status" value="2"/>
</dbReference>
<dbReference type="PROSITE" id="PS51257">
    <property type="entry name" value="PROKAR_LIPOPROTEIN"/>
    <property type="match status" value="1"/>
</dbReference>
<protein>
    <submittedName>
        <fullName evidence="1">Concanavalin A-like lectin/glucanase superfamily protein</fullName>
    </submittedName>
</protein>
<dbReference type="Pfam" id="PF17957">
    <property type="entry name" value="Big_7"/>
    <property type="match status" value="1"/>
</dbReference>
<dbReference type="AlphaFoldDB" id="A0A3D9H9Y6"/>
<dbReference type="GO" id="GO:0005975">
    <property type="term" value="P:carbohydrate metabolic process"/>
    <property type="evidence" value="ECO:0007669"/>
    <property type="project" value="UniProtKB-ARBA"/>
</dbReference>
<dbReference type="GO" id="GO:0030246">
    <property type="term" value="F:carbohydrate binding"/>
    <property type="evidence" value="ECO:0007669"/>
    <property type="project" value="UniProtKB-KW"/>
</dbReference>
<dbReference type="Proteomes" id="UP000256980">
    <property type="component" value="Unassembled WGS sequence"/>
</dbReference>
<organism evidence="1 2">
    <name type="scientific">Winogradskyella eximia</name>
    <dbReference type="NCBI Taxonomy" id="262006"/>
    <lineage>
        <taxon>Bacteria</taxon>
        <taxon>Pseudomonadati</taxon>
        <taxon>Bacteroidota</taxon>
        <taxon>Flavobacteriia</taxon>
        <taxon>Flavobacteriales</taxon>
        <taxon>Flavobacteriaceae</taxon>
        <taxon>Winogradskyella</taxon>
    </lineage>
</organism>
<dbReference type="InterPro" id="IPR013320">
    <property type="entry name" value="ConA-like_dom_sf"/>
</dbReference>
<comment type="caution">
    <text evidence="1">The sequence shown here is derived from an EMBL/GenBank/DDBJ whole genome shotgun (WGS) entry which is preliminary data.</text>
</comment>
<dbReference type="GO" id="GO:0004553">
    <property type="term" value="F:hydrolase activity, hydrolyzing O-glycosyl compounds"/>
    <property type="evidence" value="ECO:0007669"/>
    <property type="project" value="UniProtKB-ARBA"/>
</dbReference>
<keyword evidence="1" id="KW-0430">Lectin</keyword>
<reference evidence="1 2" key="1">
    <citation type="submission" date="2018-07" db="EMBL/GenBank/DDBJ databases">
        <title>Genomic Encyclopedia of Type Strains, Phase III (KMG-III): the genomes of soil and plant-associated and newly described type strains.</title>
        <authorList>
            <person name="Whitman W."/>
        </authorList>
    </citation>
    <scope>NUCLEOTIDE SEQUENCE [LARGE SCALE GENOMIC DNA]</scope>
    <source>
        <strain evidence="1 2">CECT 7946</strain>
    </source>
</reference>
<name>A0A3D9H9Y6_9FLAO</name>
<keyword evidence="2" id="KW-1185">Reference proteome</keyword>